<feature type="domain" description="Xylose isomerase-like TIM barrel" evidence="1">
    <location>
        <begin position="20"/>
        <end position="278"/>
    </location>
</feature>
<dbReference type="InterPro" id="IPR013022">
    <property type="entry name" value="Xyl_isomerase-like_TIM-brl"/>
</dbReference>
<keyword evidence="2" id="KW-0413">Isomerase</keyword>
<dbReference type="SUPFAM" id="SSF51658">
    <property type="entry name" value="Xylose isomerase-like"/>
    <property type="match status" value="1"/>
</dbReference>
<accession>A0A518DAY5</accession>
<dbReference type="GO" id="GO:0034015">
    <property type="term" value="F:L-ribulose-5-phosphate 3-epimerase activity"/>
    <property type="evidence" value="ECO:0007669"/>
    <property type="project" value="UniProtKB-EC"/>
</dbReference>
<reference evidence="2 3" key="1">
    <citation type="submission" date="2019-02" db="EMBL/GenBank/DDBJ databases">
        <title>Deep-cultivation of Planctomycetes and their phenomic and genomic characterization uncovers novel biology.</title>
        <authorList>
            <person name="Wiegand S."/>
            <person name="Jogler M."/>
            <person name="Boedeker C."/>
            <person name="Pinto D."/>
            <person name="Vollmers J."/>
            <person name="Rivas-Marin E."/>
            <person name="Kohn T."/>
            <person name="Peeters S.H."/>
            <person name="Heuer A."/>
            <person name="Rast P."/>
            <person name="Oberbeckmann S."/>
            <person name="Bunk B."/>
            <person name="Jeske O."/>
            <person name="Meyerdierks A."/>
            <person name="Storesund J.E."/>
            <person name="Kallscheuer N."/>
            <person name="Luecker S."/>
            <person name="Lage O.M."/>
            <person name="Pohl T."/>
            <person name="Merkel B.J."/>
            <person name="Hornburger P."/>
            <person name="Mueller R.-W."/>
            <person name="Bruemmer F."/>
            <person name="Labrenz M."/>
            <person name="Spormann A.M."/>
            <person name="Op den Camp H."/>
            <person name="Overmann J."/>
            <person name="Amann R."/>
            <person name="Jetten M.S.M."/>
            <person name="Mascher T."/>
            <person name="Medema M.H."/>
            <person name="Devos D.P."/>
            <person name="Kaster A.-K."/>
            <person name="Ovreas L."/>
            <person name="Rohde M."/>
            <person name="Galperin M.Y."/>
            <person name="Jogler C."/>
        </authorList>
    </citation>
    <scope>NUCLEOTIDE SEQUENCE [LARGE SCALE GENOMIC DNA]</scope>
    <source>
        <strain evidence="2 3">Pla175</strain>
    </source>
</reference>
<name>A0A518DAY5_9BACT</name>
<keyword evidence="3" id="KW-1185">Reference proteome</keyword>
<dbReference type="OrthoDB" id="1900402at2"/>
<dbReference type="AlphaFoldDB" id="A0A518DAY5"/>
<dbReference type="EMBL" id="CP036291">
    <property type="protein sequence ID" value="QDU88647.1"/>
    <property type="molecule type" value="Genomic_DNA"/>
</dbReference>
<dbReference type="Gene3D" id="3.20.20.150">
    <property type="entry name" value="Divalent-metal-dependent TIM barrel enzymes"/>
    <property type="match status" value="1"/>
</dbReference>
<gene>
    <name evidence="2" type="primary">ulaE_1</name>
    <name evidence="2" type="ORF">Pla175_20270</name>
</gene>
<evidence type="ECO:0000313" key="2">
    <source>
        <dbReference type="EMBL" id="QDU88647.1"/>
    </source>
</evidence>
<dbReference type="InterPro" id="IPR050312">
    <property type="entry name" value="IolE/XylAMocC-like"/>
</dbReference>
<dbReference type="EC" id="5.1.3.22" evidence="2"/>
<organism evidence="2 3">
    <name type="scientific">Pirellulimonas nuda</name>
    <dbReference type="NCBI Taxonomy" id="2528009"/>
    <lineage>
        <taxon>Bacteria</taxon>
        <taxon>Pseudomonadati</taxon>
        <taxon>Planctomycetota</taxon>
        <taxon>Planctomycetia</taxon>
        <taxon>Pirellulales</taxon>
        <taxon>Lacipirellulaceae</taxon>
        <taxon>Pirellulimonas</taxon>
    </lineage>
</organism>
<proteinExistence type="predicted"/>
<evidence type="ECO:0000313" key="3">
    <source>
        <dbReference type="Proteomes" id="UP000317429"/>
    </source>
</evidence>
<dbReference type="InterPro" id="IPR036237">
    <property type="entry name" value="Xyl_isomerase-like_sf"/>
</dbReference>
<protein>
    <submittedName>
        <fullName evidence="2">L-ribulose-5-phosphate 3-epimerase UlaE</fullName>
        <ecNumber evidence="2">5.1.3.22</ecNumber>
    </submittedName>
</protein>
<dbReference type="RefSeq" id="WP_145283780.1">
    <property type="nucleotide sequence ID" value="NZ_CP036291.1"/>
</dbReference>
<dbReference type="PANTHER" id="PTHR12110">
    <property type="entry name" value="HYDROXYPYRUVATE ISOMERASE"/>
    <property type="match status" value="1"/>
</dbReference>
<dbReference type="PANTHER" id="PTHR12110:SF52">
    <property type="entry name" value="XYLOSE ISOMERASE"/>
    <property type="match status" value="1"/>
</dbReference>
<dbReference type="KEGG" id="pnd:Pla175_20270"/>
<evidence type="ECO:0000259" key="1">
    <source>
        <dbReference type="Pfam" id="PF01261"/>
    </source>
</evidence>
<dbReference type="Proteomes" id="UP000317429">
    <property type="component" value="Chromosome"/>
</dbReference>
<sequence length="285" mass="31108">MILGYNTNGLAHHDPVEGLRLLHGLGYGAVGLTLDHGLLNPLADDFPRQLDTWGALLDGLNLTPVIETGARFLLDPHEKHEPTLVSPTTQQRARRIDFLMRTIEAAERLEAEAVSLWSGVCRDGAGRDEAMDRLVEGLRPVLADAGERSVALAFEPEPGMLIATLAEYIELKQRLTDAGCDTRALCLTLDIGHLHCNGETPIADHIRSFADEIANVHIEDMRAGIHEHLMFGDGEIDFPPIIAALAEIGYDGPLCVELSRHSHMAPQAARAAFEFLEPLVSASNR</sequence>
<dbReference type="Pfam" id="PF01261">
    <property type="entry name" value="AP_endonuc_2"/>
    <property type="match status" value="1"/>
</dbReference>